<protein>
    <submittedName>
        <fullName evidence="6">Uncharacterized protein</fullName>
    </submittedName>
</protein>
<feature type="domain" description="Glycosyl hydrolases family 39 N-terminal catalytic" evidence="4">
    <location>
        <begin position="16"/>
        <end position="159"/>
    </location>
</feature>
<dbReference type="InterPro" id="IPR049167">
    <property type="entry name" value="GH39_C"/>
</dbReference>
<gene>
    <name evidence="6" type="ORF">SK128_013365</name>
</gene>
<keyword evidence="3" id="KW-0326">Glycosidase</keyword>
<evidence type="ECO:0000256" key="3">
    <source>
        <dbReference type="ARBA" id="ARBA00023295"/>
    </source>
</evidence>
<dbReference type="InterPro" id="IPR051923">
    <property type="entry name" value="Glycosyl_Hydrolase_39"/>
</dbReference>
<proteinExistence type="inferred from homology"/>
<dbReference type="Pfam" id="PF21200">
    <property type="entry name" value="Glyco_hydro_39_C"/>
    <property type="match status" value="1"/>
</dbReference>
<evidence type="ECO:0000313" key="6">
    <source>
        <dbReference type="EMBL" id="KAK7075161.1"/>
    </source>
</evidence>
<dbReference type="EMBL" id="JAXCGZ010011354">
    <property type="protein sequence ID" value="KAK7075161.1"/>
    <property type="molecule type" value="Genomic_DNA"/>
</dbReference>
<evidence type="ECO:0000259" key="4">
    <source>
        <dbReference type="Pfam" id="PF01229"/>
    </source>
</evidence>
<evidence type="ECO:0000259" key="5">
    <source>
        <dbReference type="Pfam" id="PF21200"/>
    </source>
</evidence>
<accession>A0AAN8X2V6</accession>
<name>A0AAN8X2V6_HALRR</name>
<evidence type="ECO:0000313" key="7">
    <source>
        <dbReference type="Proteomes" id="UP001381693"/>
    </source>
</evidence>
<feature type="domain" description="Alpha-L-iduronidase C-terminal" evidence="5">
    <location>
        <begin position="391"/>
        <end position="481"/>
    </location>
</feature>
<keyword evidence="2" id="KW-0378">Hydrolase</keyword>
<dbReference type="Gene3D" id="2.60.40.10">
    <property type="entry name" value="Immunoglobulins"/>
    <property type="match status" value="1"/>
</dbReference>
<reference evidence="6 7" key="1">
    <citation type="submission" date="2023-11" db="EMBL/GenBank/DDBJ databases">
        <title>Halocaridina rubra genome assembly.</title>
        <authorList>
            <person name="Smith C."/>
        </authorList>
    </citation>
    <scope>NUCLEOTIDE SEQUENCE [LARGE SCALE GENOMIC DNA]</scope>
    <source>
        <strain evidence="6">EP-1</strain>
        <tissue evidence="6">Whole</tissue>
    </source>
</reference>
<sequence length="483" mass="54777">MPPPFAGKSDADTILEQELETINKIHKDYPSLRQVPIMNDEADFLVGWSRGHEWRAKDSYAALVARSVYIHQRARIRKPQLNFDLMSFDNAFLSYNPFFFHQRTLLARFQINSTIPHQVQMIKKPSYSIMSLLSLLGNQSLAYTSSLEDKRISVLATCRFCALNISTQETSRMKVLQITEDRIYENFIDIESGEGEYTTHIPSDFEDQHENLIPHQSVERDLNLIYQDPNNVKDTLRSIGSLHSRSEALPQNALPNSSGTVSHLSSSEESWEATLLISLSNGTEGSQRLGPTLLANVTQVVKFVGSLVMPEVIMIHLCYPTSASPGEVVCSTLIIFSYYKCFHCANCSEVFARCLLYLTALSVYVCLFFNRESWLTHMNAFIKVEYQVIEVTTLAVSDNDVLITWSDAQIVTRCVWYYEVQRSPTGKEGSYTTISNSNVTDNNFMYSLTYLPENGSVAGWYRVRVMTYWGTSGPFSAPVKHTL</sequence>
<comment type="caution">
    <text evidence="6">The sequence shown here is derived from an EMBL/GenBank/DDBJ whole genome shotgun (WGS) entry which is preliminary data.</text>
</comment>
<dbReference type="InterPro" id="IPR049166">
    <property type="entry name" value="GH39_cat"/>
</dbReference>
<dbReference type="PANTHER" id="PTHR12631">
    <property type="entry name" value="ALPHA-L-IDURONIDASE"/>
    <property type="match status" value="1"/>
</dbReference>
<keyword evidence="7" id="KW-1185">Reference proteome</keyword>
<dbReference type="PANTHER" id="PTHR12631:SF8">
    <property type="entry name" value="ALPHA-L-IDURONIDASE"/>
    <property type="match status" value="1"/>
</dbReference>
<dbReference type="AlphaFoldDB" id="A0AAN8X2V6"/>
<dbReference type="Proteomes" id="UP001381693">
    <property type="component" value="Unassembled WGS sequence"/>
</dbReference>
<comment type="similarity">
    <text evidence="1">Belongs to the glycosyl hydrolase 39 family.</text>
</comment>
<organism evidence="6 7">
    <name type="scientific">Halocaridina rubra</name>
    <name type="common">Hawaiian red shrimp</name>
    <dbReference type="NCBI Taxonomy" id="373956"/>
    <lineage>
        <taxon>Eukaryota</taxon>
        <taxon>Metazoa</taxon>
        <taxon>Ecdysozoa</taxon>
        <taxon>Arthropoda</taxon>
        <taxon>Crustacea</taxon>
        <taxon>Multicrustacea</taxon>
        <taxon>Malacostraca</taxon>
        <taxon>Eumalacostraca</taxon>
        <taxon>Eucarida</taxon>
        <taxon>Decapoda</taxon>
        <taxon>Pleocyemata</taxon>
        <taxon>Caridea</taxon>
        <taxon>Atyoidea</taxon>
        <taxon>Atyidae</taxon>
        <taxon>Halocaridina</taxon>
    </lineage>
</organism>
<dbReference type="Pfam" id="PF01229">
    <property type="entry name" value="Glyco_hydro_39"/>
    <property type="match status" value="1"/>
</dbReference>
<dbReference type="GO" id="GO:0003940">
    <property type="term" value="F:L-iduronidase activity"/>
    <property type="evidence" value="ECO:0007669"/>
    <property type="project" value="TreeGrafter"/>
</dbReference>
<dbReference type="Gene3D" id="3.20.20.80">
    <property type="entry name" value="Glycosidases"/>
    <property type="match status" value="1"/>
</dbReference>
<evidence type="ECO:0000256" key="1">
    <source>
        <dbReference type="ARBA" id="ARBA00008875"/>
    </source>
</evidence>
<evidence type="ECO:0000256" key="2">
    <source>
        <dbReference type="ARBA" id="ARBA00022801"/>
    </source>
</evidence>
<dbReference type="SUPFAM" id="SSF51445">
    <property type="entry name" value="(Trans)glycosidases"/>
    <property type="match status" value="1"/>
</dbReference>
<dbReference type="InterPro" id="IPR013783">
    <property type="entry name" value="Ig-like_fold"/>
</dbReference>
<dbReference type="InterPro" id="IPR017853">
    <property type="entry name" value="GH"/>
</dbReference>